<reference evidence="5 6" key="1">
    <citation type="submission" date="2019-02" db="EMBL/GenBank/DDBJ databases">
        <authorList>
            <person name="Sun L."/>
            <person name="Pan D."/>
            <person name="Wu X."/>
        </authorList>
    </citation>
    <scope>NUCLEOTIDE SEQUENCE [LARGE SCALE GENOMIC DNA]</scope>
    <source>
        <strain evidence="5 6">JW-1</strain>
    </source>
</reference>
<evidence type="ECO:0000256" key="1">
    <source>
        <dbReference type="ARBA" id="ARBA00022722"/>
    </source>
</evidence>
<gene>
    <name evidence="5" type="ORF">EVS81_01040</name>
</gene>
<dbReference type="Pfam" id="PF00929">
    <property type="entry name" value="RNase_T"/>
    <property type="match status" value="1"/>
</dbReference>
<dbReference type="CDD" id="cd06127">
    <property type="entry name" value="DEDDh"/>
    <property type="match status" value="1"/>
</dbReference>
<dbReference type="InterPro" id="IPR013520">
    <property type="entry name" value="Ribonucl_H"/>
</dbReference>
<dbReference type="GO" id="GO:0005829">
    <property type="term" value="C:cytosol"/>
    <property type="evidence" value="ECO:0007669"/>
    <property type="project" value="TreeGrafter"/>
</dbReference>
<name>A0A4P6KCH4_9MICO</name>
<keyword evidence="3 5" id="KW-0269">Exonuclease</keyword>
<keyword evidence="2" id="KW-0378">Hydrolase</keyword>
<dbReference type="NCBIfam" id="NF005927">
    <property type="entry name" value="PRK07942.1"/>
    <property type="match status" value="1"/>
</dbReference>
<dbReference type="InterPro" id="IPR036397">
    <property type="entry name" value="RNaseH_sf"/>
</dbReference>
<evidence type="ECO:0000313" key="6">
    <source>
        <dbReference type="Proteomes" id="UP000289260"/>
    </source>
</evidence>
<feature type="domain" description="Exonuclease" evidence="4">
    <location>
        <begin position="31"/>
        <end position="207"/>
    </location>
</feature>
<evidence type="ECO:0000256" key="2">
    <source>
        <dbReference type="ARBA" id="ARBA00022801"/>
    </source>
</evidence>
<dbReference type="GO" id="GO:0008408">
    <property type="term" value="F:3'-5' exonuclease activity"/>
    <property type="evidence" value="ECO:0007669"/>
    <property type="project" value="TreeGrafter"/>
</dbReference>
<dbReference type="Proteomes" id="UP000289260">
    <property type="component" value="Chromosome"/>
</dbReference>
<keyword evidence="1" id="KW-0540">Nuclease</keyword>
<dbReference type="InterPro" id="IPR012337">
    <property type="entry name" value="RNaseH-like_sf"/>
</dbReference>
<sequence>MPVRRSSEGVGSIVADERTSVTAQLPLWATDLAVFDTETTGVDTTRARIVSATIALLGPEGEVVERYDWLLDPGIEIPLAAVQVHGISTEIARTSGIEAAVGVQQIVAQLLEMIERGFPVVAYNAPFDLSLLAAEAARHGVSLPAELSPVIDPLILDKQFDRYRKGKRTLEAVAAHHGVEIGNAHDAGDDAIAAGRVLQCIARKYADVIPQELAELHAAQVQWAAAQAASFQDYMRRVRDPSFVADGRWPVRGA</sequence>
<organism evidence="5 6">
    <name type="scientific">Leucobacter triazinivorans</name>
    <dbReference type="NCBI Taxonomy" id="1784719"/>
    <lineage>
        <taxon>Bacteria</taxon>
        <taxon>Bacillati</taxon>
        <taxon>Actinomycetota</taxon>
        <taxon>Actinomycetes</taxon>
        <taxon>Micrococcales</taxon>
        <taxon>Microbacteriaceae</taxon>
        <taxon>Leucobacter</taxon>
    </lineage>
</organism>
<dbReference type="AlphaFoldDB" id="A0A4P6KCH4"/>
<keyword evidence="6" id="KW-1185">Reference proteome</keyword>
<dbReference type="GO" id="GO:0003676">
    <property type="term" value="F:nucleic acid binding"/>
    <property type="evidence" value="ECO:0007669"/>
    <property type="project" value="InterPro"/>
</dbReference>
<dbReference type="PANTHER" id="PTHR30231:SF4">
    <property type="entry name" value="PROTEIN NEN2"/>
    <property type="match status" value="1"/>
</dbReference>
<evidence type="ECO:0000259" key="4">
    <source>
        <dbReference type="SMART" id="SM00479"/>
    </source>
</evidence>
<proteinExistence type="predicted"/>
<protein>
    <submittedName>
        <fullName evidence="5">3'-5' exonuclease</fullName>
    </submittedName>
</protein>
<dbReference type="SMART" id="SM00479">
    <property type="entry name" value="EXOIII"/>
    <property type="match status" value="1"/>
</dbReference>
<dbReference type="EMBL" id="CP035806">
    <property type="protein sequence ID" value="QBE47591.1"/>
    <property type="molecule type" value="Genomic_DNA"/>
</dbReference>
<dbReference type="SUPFAM" id="SSF53098">
    <property type="entry name" value="Ribonuclease H-like"/>
    <property type="match status" value="1"/>
</dbReference>
<evidence type="ECO:0000256" key="3">
    <source>
        <dbReference type="ARBA" id="ARBA00022839"/>
    </source>
</evidence>
<dbReference type="KEGG" id="ltr:EVS81_01040"/>
<dbReference type="PANTHER" id="PTHR30231">
    <property type="entry name" value="DNA POLYMERASE III SUBUNIT EPSILON"/>
    <property type="match status" value="1"/>
</dbReference>
<accession>A0A4P6KCH4</accession>
<dbReference type="Gene3D" id="3.30.420.10">
    <property type="entry name" value="Ribonuclease H-like superfamily/Ribonuclease H"/>
    <property type="match status" value="1"/>
</dbReference>
<dbReference type="OrthoDB" id="9791657at2"/>
<evidence type="ECO:0000313" key="5">
    <source>
        <dbReference type="EMBL" id="QBE47591.1"/>
    </source>
</evidence>